<keyword evidence="2 6" id="KW-0413">Isomerase</keyword>
<accession>A0A365U6X1</accession>
<gene>
    <name evidence="9" type="ORF">DRV85_12460</name>
</gene>
<dbReference type="EC" id="5.4.99.-" evidence="6"/>
<comment type="catalytic activity">
    <reaction evidence="6">
        <text>a uridine in RNA = a pseudouridine in RNA</text>
        <dbReference type="Rhea" id="RHEA:48348"/>
        <dbReference type="Rhea" id="RHEA-COMP:12068"/>
        <dbReference type="Rhea" id="RHEA-COMP:12069"/>
        <dbReference type="ChEBI" id="CHEBI:65314"/>
        <dbReference type="ChEBI" id="CHEBI:65315"/>
    </reaction>
</comment>
<evidence type="ECO:0000256" key="5">
    <source>
        <dbReference type="PROSITE-ProRule" id="PRU00182"/>
    </source>
</evidence>
<reference evidence="9 10" key="1">
    <citation type="submission" date="2018-07" db="EMBL/GenBank/DDBJ databases">
        <title>Rhodosalinus sp. strain E84T genomic sequence and assembly.</title>
        <authorList>
            <person name="Liu Z.-W."/>
            <person name="Lu D.-C."/>
        </authorList>
    </citation>
    <scope>NUCLEOTIDE SEQUENCE [LARGE SCALE GENOMIC DNA]</scope>
    <source>
        <strain evidence="9 10">E84</strain>
    </source>
</reference>
<evidence type="ECO:0000259" key="8">
    <source>
        <dbReference type="Pfam" id="PF01479"/>
    </source>
</evidence>
<organism evidence="9 10">
    <name type="scientific">Rhodosalinus halophilus</name>
    <dbReference type="NCBI Taxonomy" id="2259333"/>
    <lineage>
        <taxon>Bacteria</taxon>
        <taxon>Pseudomonadati</taxon>
        <taxon>Pseudomonadota</taxon>
        <taxon>Alphaproteobacteria</taxon>
        <taxon>Rhodobacterales</taxon>
        <taxon>Paracoccaceae</taxon>
        <taxon>Rhodosalinus</taxon>
    </lineage>
</organism>
<evidence type="ECO:0000313" key="9">
    <source>
        <dbReference type="EMBL" id="RBI84251.1"/>
    </source>
</evidence>
<keyword evidence="5" id="KW-0694">RNA-binding</keyword>
<sequence>MAVETVRFRLGDDPPPRLDKALSACAPPEAALSRSRLAKLIAEGAVRVGGQVATDPAARSVPGAEVEIALSLRPREDLAAEPIPIAVLHEDSELIVIDKPAGMAVHPAPGTPSGTLVNALMWHCGDSLSGIGGEERPGIVHRLDKDTSGVLVAAKTDHAHQELARQFAAHSVERLYRAAVHGVPNPAEPRLLGIAGVSAEPGGVLRISAPLGRHPQDRQRQAVRRAGGRHAVTRARVAEVFGTPPAAALLECWLETGRTHQIRVHLAHVGHVLIGDPLYGGRRKLSARALPPGAAEAAAGFPRQALHAAVLGFRHPSTGAAIRFEAPLPPDMAGLLAALRGERADGR</sequence>
<dbReference type="Proteomes" id="UP000253370">
    <property type="component" value="Unassembled WGS sequence"/>
</dbReference>
<comment type="function">
    <text evidence="6">Responsible for synthesis of pseudouridine from uracil.</text>
</comment>
<proteinExistence type="inferred from homology"/>
<evidence type="ECO:0000313" key="10">
    <source>
        <dbReference type="Proteomes" id="UP000253370"/>
    </source>
</evidence>
<evidence type="ECO:0000259" key="7">
    <source>
        <dbReference type="Pfam" id="PF00849"/>
    </source>
</evidence>
<dbReference type="InterPro" id="IPR036986">
    <property type="entry name" value="S4_RNA-bd_sf"/>
</dbReference>
<protein>
    <recommendedName>
        <fullName evidence="6">Pseudouridine synthase</fullName>
        <ecNumber evidence="6">5.4.99.-</ecNumber>
    </recommendedName>
</protein>
<dbReference type="NCBIfam" id="TIGR00005">
    <property type="entry name" value="rluA_subfam"/>
    <property type="match status" value="1"/>
</dbReference>
<keyword evidence="10" id="KW-1185">Reference proteome</keyword>
<evidence type="ECO:0000256" key="3">
    <source>
        <dbReference type="ARBA" id="ARBA00036882"/>
    </source>
</evidence>
<dbReference type="PROSITE" id="PS01129">
    <property type="entry name" value="PSI_RLU"/>
    <property type="match status" value="1"/>
</dbReference>
<name>A0A365U6X1_9RHOB</name>
<dbReference type="PANTHER" id="PTHR21600">
    <property type="entry name" value="MITOCHONDRIAL RNA PSEUDOURIDINE SYNTHASE"/>
    <property type="match status" value="1"/>
</dbReference>
<dbReference type="Gene3D" id="3.10.290.10">
    <property type="entry name" value="RNA-binding S4 domain"/>
    <property type="match status" value="1"/>
</dbReference>
<dbReference type="SUPFAM" id="SSF55174">
    <property type="entry name" value="Alpha-L RNA-binding motif"/>
    <property type="match status" value="1"/>
</dbReference>
<evidence type="ECO:0000256" key="4">
    <source>
        <dbReference type="PIRSR" id="PIRSR606225-1"/>
    </source>
</evidence>
<dbReference type="EMBL" id="QNTQ01000011">
    <property type="protein sequence ID" value="RBI84251.1"/>
    <property type="molecule type" value="Genomic_DNA"/>
</dbReference>
<evidence type="ECO:0000256" key="1">
    <source>
        <dbReference type="ARBA" id="ARBA00010876"/>
    </source>
</evidence>
<dbReference type="InterPro" id="IPR002942">
    <property type="entry name" value="S4_RNA-bd"/>
</dbReference>
<dbReference type="InterPro" id="IPR050188">
    <property type="entry name" value="RluA_PseudoU_synthase"/>
</dbReference>
<dbReference type="Pfam" id="PF01479">
    <property type="entry name" value="S4"/>
    <property type="match status" value="1"/>
</dbReference>
<dbReference type="CDD" id="cd02869">
    <property type="entry name" value="PseudoU_synth_RluA_like"/>
    <property type="match status" value="1"/>
</dbReference>
<dbReference type="InterPro" id="IPR020103">
    <property type="entry name" value="PsdUridine_synth_cat_dom_sf"/>
</dbReference>
<dbReference type="PROSITE" id="PS50889">
    <property type="entry name" value="S4"/>
    <property type="match status" value="1"/>
</dbReference>
<dbReference type="Gene3D" id="3.30.2350.10">
    <property type="entry name" value="Pseudouridine synthase"/>
    <property type="match status" value="1"/>
</dbReference>
<comment type="similarity">
    <text evidence="1 6">Belongs to the pseudouridine synthase RluA family.</text>
</comment>
<feature type="domain" description="Pseudouridine synthase RsuA/RluA-like" evidence="7">
    <location>
        <begin position="94"/>
        <end position="268"/>
    </location>
</feature>
<evidence type="ECO:0000256" key="2">
    <source>
        <dbReference type="ARBA" id="ARBA00023235"/>
    </source>
</evidence>
<dbReference type="InterPro" id="IPR006145">
    <property type="entry name" value="PsdUridine_synth_RsuA/RluA"/>
</dbReference>
<comment type="caution">
    <text evidence="9">The sequence shown here is derived from an EMBL/GenBank/DDBJ whole genome shotgun (WGS) entry which is preliminary data.</text>
</comment>
<dbReference type="GO" id="GO:0003723">
    <property type="term" value="F:RNA binding"/>
    <property type="evidence" value="ECO:0007669"/>
    <property type="project" value="UniProtKB-KW"/>
</dbReference>
<dbReference type="InterPro" id="IPR006225">
    <property type="entry name" value="PsdUridine_synth_RluC/D"/>
</dbReference>
<evidence type="ECO:0000256" key="6">
    <source>
        <dbReference type="RuleBase" id="RU362028"/>
    </source>
</evidence>
<dbReference type="AlphaFoldDB" id="A0A365U6X1"/>
<dbReference type="GO" id="GO:0160140">
    <property type="term" value="F:23S rRNA pseudouridine(1911/1915/1917) synthase activity"/>
    <property type="evidence" value="ECO:0007669"/>
    <property type="project" value="UniProtKB-EC"/>
</dbReference>
<dbReference type="SUPFAM" id="SSF55120">
    <property type="entry name" value="Pseudouridine synthase"/>
    <property type="match status" value="1"/>
</dbReference>
<dbReference type="GO" id="GO:0000455">
    <property type="term" value="P:enzyme-directed rRNA pseudouridine synthesis"/>
    <property type="evidence" value="ECO:0007669"/>
    <property type="project" value="TreeGrafter"/>
</dbReference>
<dbReference type="CDD" id="cd00165">
    <property type="entry name" value="S4"/>
    <property type="match status" value="1"/>
</dbReference>
<dbReference type="InterPro" id="IPR006224">
    <property type="entry name" value="PsdUridine_synth_RluA-like_CS"/>
</dbReference>
<comment type="catalytic activity">
    <reaction evidence="3">
        <text>uridine(1911/1915/1917) in 23S rRNA = pseudouridine(1911/1915/1917) in 23S rRNA</text>
        <dbReference type="Rhea" id="RHEA:42524"/>
        <dbReference type="Rhea" id="RHEA-COMP:10097"/>
        <dbReference type="Rhea" id="RHEA-COMP:10098"/>
        <dbReference type="ChEBI" id="CHEBI:65314"/>
        <dbReference type="ChEBI" id="CHEBI:65315"/>
        <dbReference type="EC" id="5.4.99.23"/>
    </reaction>
</comment>
<feature type="domain" description="RNA-binding S4" evidence="8">
    <location>
        <begin position="31"/>
        <end position="59"/>
    </location>
</feature>
<dbReference type="RefSeq" id="WP_113289805.1">
    <property type="nucleotide sequence ID" value="NZ_QNTQ01000011.1"/>
</dbReference>
<feature type="active site" evidence="4">
    <location>
        <position position="144"/>
    </location>
</feature>
<dbReference type="OrthoDB" id="9807829at2"/>
<dbReference type="Pfam" id="PF00849">
    <property type="entry name" value="PseudoU_synth_2"/>
    <property type="match status" value="1"/>
</dbReference>
<dbReference type="PANTHER" id="PTHR21600:SF44">
    <property type="entry name" value="RIBOSOMAL LARGE SUBUNIT PSEUDOURIDINE SYNTHASE D"/>
    <property type="match status" value="1"/>
</dbReference>